<dbReference type="EMBL" id="RSCD01000019">
    <property type="protein sequence ID" value="RSH85789.1"/>
    <property type="molecule type" value="Genomic_DNA"/>
</dbReference>
<dbReference type="AlphaFoldDB" id="A0A427Y3X9"/>
<dbReference type="PROSITE" id="PS00455">
    <property type="entry name" value="AMP_BINDING"/>
    <property type="match status" value="1"/>
</dbReference>
<dbReference type="GO" id="GO:0005737">
    <property type="term" value="C:cytoplasm"/>
    <property type="evidence" value="ECO:0007669"/>
    <property type="project" value="TreeGrafter"/>
</dbReference>
<dbReference type="OrthoDB" id="408177at2759"/>
<dbReference type="InterPro" id="IPR045851">
    <property type="entry name" value="AMP-bd_C_sf"/>
</dbReference>
<protein>
    <submittedName>
        <fullName evidence="3">Nrps</fullName>
    </submittedName>
</protein>
<dbReference type="InterPro" id="IPR010071">
    <property type="entry name" value="AA_adenyl_dom"/>
</dbReference>
<dbReference type="PANTHER" id="PTHR45527">
    <property type="entry name" value="NONRIBOSOMAL PEPTIDE SYNTHETASE"/>
    <property type="match status" value="1"/>
</dbReference>
<reference evidence="3 4" key="1">
    <citation type="submission" date="2018-11" db="EMBL/GenBank/DDBJ databases">
        <title>Genome sequence of Saitozyma podzolica DSM 27192.</title>
        <authorList>
            <person name="Aliyu H."/>
            <person name="Gorte O."/>
            <person name="Ochsenreither K."/>
        </authorList>
    </citation>
    <scope>NUCLEOTIDE SEQUENCE [LARGE SCALE GENOMIC DNA]</scope>
    <source>
        <strain evidence="3 4">DSM 27192</strain>
    </source>
</reference>
<evidence type="ECO:0000259" key="2">
    <source>
        <dbReference type="Pfam" id="PF00501"/>
    </source>
</evidence>
<evidence type="ECO:0000256" key="1">
    <source>
        <dbReference type="ARBA" id="ARBA00023268"/>
    </source>
</evidence>
<dbReference type="InterPro" id="IPR000873">
    <property type="entry name" value="AMP-dep_synth/lig_dom"/>
</dbReference>
<keyword evidence="4" id="KW-1185">Reference proteome</keyword>
<dbReference type="GO" id="GO:0031177">
    <property type="term" value="F:phosphopantetheine binding"/>
    <property type="evidence" value="ECO:0007669"/>
    <property type="project" value="TreeGrafter"/>
</dbReference>
<dbReference type="Gene3D" id="3.30.300.30">
    <property type="match status" value="1"/>
</dbReference>
<dbReference type="GO" id="GO:0044550">
    <property type="term" value="P:secondary metabolite biosynthetic process"/>
    <property type="evidence" value="ECO:0007669"/>
    <property type="project" value="TreeGrafter"/>
</dbReference>
<dbReference type="STRING" id="1890683.A0A427Y3X9"/>
<dbReference type="InterPro" id="IPR042099">
    <property type="entry name" value="ANL_N_sf"/>
</dbReference>
<name>A0A427Y3X9_9TREE</name>
<gene>
    <name evidence="3" type="ORF">EHS25_003930</name>
</gene>
<sequence>MTGLTFTESAFASASPTDRDFFLRHCMGPSASVPFDLLHNAFEHHARATPYATAVEHASENESITYGELDRRANRLAHRLRSHGVGPNHRVCILARRSIANVIATYAVLKAGGQYVPLDGDTITDVNLDYVLRDSAATLVLCMEEYLHRVSHAPALALETTIRDDEICGADCSKPTELATTGDGCYVIYTSGTTGQPKGVDVRHLGVVNYTLTSPANDGLGPGVRVSQLLNIAFDFAAYEHLASLANGCTLCLRGNSSAQWRSVLETVHVVMATPSMLARHHPDNYPNIKKVLVGGEQCPQELAELWGRHVDFHNGCGPTEVTMGNTHDRFVEGRRISIGRPVPNTTVYILDEHLQPVPVGETGVMWCGGNGVSRGYLNRPDKTAERFRPDPFLTNGCGMMYDTGDLGRFRPDGLLDHLGRLDDLVKVNGFRVELDGVSAAMSSCPGIDSAVALMVGKDMWGFVTPETAQPEVVRDHTAALNPYYAVPTRYLPLSTIPLTRNGKVDKSALRSLAERTRVTPLTIPRNISIAPNTPPLDVSSSSSSSPTLSLALMTPDIDDVSVDLERGSKRDSFDVKASLEESSYDPAHSSTVRGLYPNDVIIVLS</sequence>
<accession>A0A427Y3X9</accession>
<dbReference type="SUPFAM" id="SSF56801">
    <property type="entry name" value="Acetyl-CoA synthetase-like"/>
    <property type="match status" value="1"/>
</dbReference>
<dbReference type="Gene3D" id="3.40.50.12780">
    <property type="entry name" value="N-terminal domain of ligase-like"/>
    <property type="match status" value="1"/>
</dbReference>
<organism evidence="3 4">
    <name type="scientific">Saitozyma podzolica</name>
    <dbReference type="NCBI Taxonomy" id="1890683"/>
    <lineage>
        <taxon>Eukaryota</taxon>
        <taxon>Fungi</taxon>
        <taxon>Dikarya</taxon>
        <taxon>Basidiomycota</taxon>
        <taxon>Agaricomycotina</taxon>
        <taxon>Tremellomycetes</taxon>
        <taxon>Tremellales</taxon>
        <taxon>Trimorphomycetaceae</taxon>
        <taxon>Saitozyma</taxon>
    </lineage>
</organism>
<dbReference type="GO" id="GO:0043041">
    <property type="term" value="P:amino acid activation for nonribosomal peptide biosynthetic process"/>
    <property type="evidence" value="ECO:0007669"/>
    <property type="project" value="TreeGrafter"/>
</dbReference>
<dbReference type="Proteomes" id="UP000279259">
    <property type="component" value="Unassembled WGS sequence"/>
</dbReference>
<evidence type="ECO:0000313" key="3">
    <source>
        <dbReference type="EMBL" id="RSH85789.1"/>
    </source>
</evidence>
<dbReference type="FunFam" id="3.40.50.980:FF:000001">
    <property type="entry name" value="Non-ribosomal peptide synthetase"/>
    <property type="match status" value="1"/>
</dbReference>
<feature type="domain" description="AMP-dependent synthetase/ligase" evidence="2">
    <location>
        <begin position="42"/>
        <end position="378"/>
    </location>
</feature>
<dbReference type="NCBIfam" id="TIGR01733">
    <property type="entry name" value="AA-adenyl-dom"/>
    <property type="match status" value="1"/>
</dbReference>
<dbReference type="Pfam" id="PF00501">
    <property type="entry name" value="AMP-binding"/>
    <property type="match status" value="1"/>
</dbReference>
<evidence type="ECO:0000313" key="4">
    <source>
        <dbReference type="Proteomes" id="UP000279259"/>
    </source>
</evidence>
<keyword evidence="1" id="KW-0511">Multifunctional enzyme</keyword>
<dbReference type="PANTHER" id="PTHR45527:SF1">
    <property type="entry name" value="FATTY ACID SYNTHASE"/>
    <property type="match status" value="1"/>
</dbReference>
<comment type="caution">
    <text evidence="3">The sequence shown here is derived from an EMBL/GenBank/DDBJ whole genome shotgun (WGS) entry which is preliminary data.</text>
</comment>
<proteinExistence type="predicted"/>
<dbReference type="InterPro" id="IPR020845">
    <property type="entry name" value="AMP-binding_CS"/>
</dbReference>